<dbReference type="Pfam" id="PF00106">
    <property type="entry name" value="adh_short"/>
    <property type="match status" value="1"/>
</dbReference>
<organism evidence="4 5">
    <name type="scientific">Phaeoacremonium minimum (strain UCR-PA7)</name>
    <name type="common">Esca disease fungus</name>
    <name type="synonym">Togninia minima</name>
    <dbReference type="NCBI Taxonomy" id="1286976"/>
    <lineage>
        <taxon>Eukaryota</taxon>
        <taxon>Fungi</taxon>
        <taxon>Dikarya</taxon>
        <taxon>Ascomycota</taxon>
        <taxon>Pezizomycotina</taxon>
        <taxon>Sordariomycetes</taxon>
        <taxon>Sordariomycetidae</taxon>
        <taxon>Togniniales</taxon>
        <taxon>Togniniaceae</taxon>
        <taxon>Phaeoacremonium</taxon>
    </lineage>
</organism>
<evidence type="ECO:0000256" key="1">
    <source>
        <dbReference type="ARBA" id="ARBA00006484"/>
    </source>
</evidence>
<dbReference type="eggNOG" id="KOG1208">
    <property type="taxonomic scope" value="Eukaryota"/>
</dbReference>
<accession>R8BJ90</accession>
<dbReference type="HOGENOM" id="CLU_010194_44_4_1"/>
<dbReference type="OrthoDB" id="542013at2759"/>
<dbReference type="AlphaFoldDB" id="R8BJ90"/>
<evidence type="ECO:0000313" key="4">
    <source>
        <dbReference type="EMBL" id="EON99390.1"/>
    </source>
</evidence>
<name>R8BJ90_PHAM7</name>
<reference evidence="5" key="1">
    <citation type="journal article" date="2013" name="Genome Announc.">
        <title>Draft genome sequence of the ascomycete Phaeoacremonium aleophilum strain UCR-PA7, a causal agent of the esca disease complex in grapevines.</title>
        <authorList>
            <person name="Blanco-Ulate B."/>
            <person name="Rolshausen P."/>
            <person name="Cantu D."/>
        </authorList>
    </citation>
    <scope>NUCLEOTIDE SEQUENCE [LARGE SCALE GENOMIC DNA]</scope>
    <source>
        <strain evidence="5">UCR-PA7</strain>
    </source>
</reference>
<dbReference type="SUPFAM" id="SSF51735">
    <property type="entry name" value="NAD(P)-binding Rossmann-fold domains"/>
    <property type="match status" value="1"/>
</dbReference>
<evidence type="ECO:0000313" key="5">
    <source>
        <dbReference type="Proteomes" id="UP000014074"/>
    </source>
</evidence>
<dbReference type="Proteomes" id="UP000014074">
    <property type="component" value="Unassembled WGS sequence"/>
</dbReference>
<dbReference type="InterPro" id="IPR002347">
    <property type="entry name" value="SDR_fam"/>
</dbReference>
<keyword evidence="3" id="KW-0560">Oxidoreductase</keyword>
<keyword evidence="2" id="KW-0521">NADP</keyword>
<dbReference type="PANTHER" id="PTHR24320:SF252">
    <property type="entry name" value="DEHYDROGENASE_REDUCTASE FAMILY PROTEIN, PUTATIVE (AFU_ORTHOLOGUE AFUA_3G08550)-RELATED"/>
    <property type="match status" value="1"/>
</dbReference>
<evidence type="ECO:0000256" key="3">
    <source>
        <dbReference type="ARBA" id="ARBA00023002"/>
    </source>
</evidence>
<dbReference type="GeneID" id="19325630"/>
<dbReference type="RefSeq" id="XP_007915848.1">
    <property type="nucleotide sequence ID" value="XM_007917657.1"/>
</dbReference>
<comment type="similarity">
    <text evidence="1">Belongs to the short-chain dehydrogenases/reductases (SDR) family.</text>
</comment>
<dbReference type="InterPro" id="IPR036291">
    <property type="entry name" value="NAD(P)-bd_dom_sf"/>
</dbReference>
<proteinExistence type="inferred from homology"/>
<keyword evidence="5" id="KW-1185">Reference proteome</keyword>
<sequence length="353" mass="38145">MGAMARAIKAKWIAEPLPPPGSFKNQTILVTGGTSGLGLAFAVHVLNLGAKEVIITARNLPRGEDAKKKIEAETRTSGKVTVMTLVMDDYSSIVSFAEQLKGKYSNNGGLDFIVLNAGITNPAFVKSRAGWEESIQINAISTVLLAILLLPWMKKLAGQRQTPAHMTFVGSGQHTDPNVQEWLPYFDKEGGVLAHFNKPENWPTYNINAMYGITKLILMYATYELCKLALGPDGQPQVIINTVCPGLVSTNLSHSMEAHSLALRVIAPIFKAVLSKSPDSGARVYLAAGLTGKEGHGKFIRFYLTDEEYNARAAPVFTSDAGRKVQSLVWKELVGILGAQVPEIKPIIASLTG</sequence>
<dbReference type="EMBL" id="KB933162">
    <property type="protein sequence ID" value="EON99390.1"/>
    <property type="molecule type" value="Genomic_DNA"/>
</dbReference>
<dbReference type="PRINTS" id="PR00081">
    <property type="entry name" value="GDHRDH"/>
</dbReference>
<dbReference type="PANTHER" id="PTHR24320">
    <property type="entry name" value="RETINOL DEHYDROGENASE"/>
    <property type="match status" value="1"/>
</dbReference>
<dbReference type="GO" id="GO:0016491">
    <property type="term" value="F:oxidoreductase activity"/>
    <property type="evidence" value="ECO:0007669"/>
    <property type="project" value="UniProtKB-KW"/>
</dbReference>
<protein>
    <submittedName>
        <fullName evidence="4">Putative short-chain dehydrogenase reductase protein</fullName>
    </submittedName>
</protein>
<evidence type="ECO:0000256" key="2">
    <source>
        <dbReference type="ARBA" id="ARBA00022857"/>
    </source>
</evidence>
<dbReference type="KEGG" id="tmn:UCRPA7_5110"/>
<gene>
    <name evidence="4" type="ORF">UCRPA7_5110</name>
</gene>
<dbReference type="Gene3D" id="3.40.50.720">
    <property type="entry name" value="NAD(P)-binding Rossmann-like Domain"/>
    <property type="match status" value="1"/>
</dbReference>